<dbReference type="AlphaFoldDB" id="A0A5R8ZNZ7"/>
<dbReference type="OrthoDB" id="9803842at2"/>
<sequence>MPDVTREGRFDTVHGSSLVTRAPVDPAALTLGVEEEFLLLDPGTGRVVPAAEDVYARLAGPAADRLVFELTRFQLESNSAVHTDLRALHGDLVESRRAAARAAADAGLGLAACGTALDGNLGVPPLSSCPRYHAMLREFGAVMDGQGVCGCHVHVGLGDREEALRVSNHLRPWLPVLQALTANSPIADGRDTGHASWRAMVMGRWPSAEPPPYFRSSRHYENLVAGMLTGGTILDRGMIYWLARLSDHVPTLEIRAADVCPTAAETAMLAGLVRGLAATALRDVRAGVPAPEVEDTLLRAAYWRAAHDGVEGEAYDLLAGARVPGWHLVDRMLEHVRPMLEENGDWAALTLQLDHMRRYGSGAARQRAAYARGGRPREVAEMLLAETVSSRWA</sequence>
<dbReference type="NCBIfam" id="TIGR02050">
    <property type="entry name" value="gshA_cyan_rel"/>
    <property type="match status" value="1"/>
</dbReference>
<evidence type="ECO:0000256" key="3">
    <source>
        <dbReference type="ARBA" id="ARBA00022840"/>
    </source>
</evidence>
<keyword evidence="1 5" id="KW-0436">Ligase</keyword>
<dbReference type="InterPro" id="IPR006336">
    <property type="entry name" value="GCS2"/>
</dbReference>
<dbReference type="PANTHER" id="PTHR36510">
    <property type="entry name" value="GLUTAMATE--CYSTEINE LIGASE 2-RELATED"/>
    <property type="match status" value="1"/>
</dbReference>
<name>A0A5R8ZNZ7_9ACTN</name>
<keyword evidence="3 5" id="KW-0067">ATP-binding</keyword>
<evidence type="ECO:0000256" key="1">
    <source>
        <dbReference type="ARBA" id="ARBA00022598"/>
    </source>
</evidence>
<protein>
    <recommendedName>
        <fullName evidence="5">Putative glutamate--cysteine ligase 2</fullName>
        <ecNumber evidence="5">6.3.2.2</ecNumber>
    </recommendedName>
    <alternativeName>
        <fullName evidence="5">Gamma-glutamylcysteine synthetase 2</fullName>
        <shortName evidence="5">GCS 2</shortName>
        <shortName evidence="5">Gamma-GCS 2</shortName>
    </alternativeName>
</protein>
<dbReference type="EC" id="6.3.2.2" evidence="5"/>
<comment type="catalytic activity">
    <reaction evidence="4 5">
        <text>L-cysteine + L-glutamate + ATP = gamma-L-glutamyl-L-cysteine + ADP + phosphate + H(+)</text>
        <dbReference type="Rhea" id="RHEA:13285"/>
        <dbReference type="ChEBI" id="CHEBI:15378"/>
        <dbReference type="ChEBI" id="CHEBI:29985"/>
        <dbReference type="ChEBI" id="CHEBI:30616"/>
        <dbReference type="ChEBI" id="CHEBI:35235"/>
        <dbReference type="ChEBI" id="CHEBI:43474"/>
        <dbReference type="ChEBI" id="CHEBI:58173"/>
        <dbReference type="ChEBI" id="CHEBI:456216"/>
        <dbReference type="EC" id="6.3.2.2"/>
    </reaction>
</comment>
<dbReference type="GO" id="GO:0005524">
    <property type="term" value="F:ATP binding"/>
    <property type="evidence" value="ECO:0007669"/>
    <property type="project" value="UniProtKB-KW"/>
</dbReference>
<organism evidence="6 7">
    <name type="scientific">Microbispora triticiradicis</name>
    <dbReference type="NCBI Taxonomy" id="2200763"/>
    <lineage>
        <taxon>Bacteria</taxon>
        <taxon>Bacillati</taxon>
        <taxon>Actinomycetota</taxon>
        <taxon>Actinomycetes</taxon>
        <taxon>Streptosporangiales</taxon>
        <taxon>Streptosporangiaceae</taxon>
        <taxon>Microbispora</taxon>
    </lineage>
</organism>
<dbReference type="SUPFAM" id="SSF55931">
    <property type="entry name" value="Glutamine synthetase/guanido kinase"/>
    <property type="match status" value="1"/>
</dbReference>
<evidence type="ECO:0000313" key="7">
    <source>
        <dbReference type="Proteomes" id="UP000309033"/>
    </source>
</evidence>
<dbReference type="Pfam" id="PF04107">
    <property type="entry name" value="GCS2"/>
    <property type="match status" value="1"/>
</dbReference>
<keyword evidence="7" id="KW-1185">Reference proteome</keyword>
<accession>A0A5R8ZNZ7</accession>
<dbReference type="InterPro" id="IPR050141">
    <property type="entry name" value="GCL_type2/YbdK_subfam"/>
</dbReference>
<comment type="caution">
    <text evidence="6">The sequence shown here is derived from an EMBL/GenBank/DDBJ whole genome shotgun (WGS) entry which is preliminary data.</text>
</comment>
<dbReference type="Gene3D" id="3.30.590.20">
    <property type="match status" value="1"/>
</dbReference>
<keyword evidence="2 5" id="KW-0547">Nucleotide-binding</keyword>
<dbReference type="NCBIfam" id="NF010041">
    <property type="entry name" value="PRK13517.1-1"/>
    <property type="match status" value="1"/>
</dbReference>
<dbReference type="EMBL" id="VANP01000001">
    <property type="protein sequence ID" value="TLP66797.1"/>
    <property type="molecule type" value="Genomic_DNA"/>
</dbReference>
<evidence type="ECO:0000256" key="4">
    <source>
        <dbReference type="ARBA" id="ARBA00048819"/>
    </source>
</evidence>
<dbReference type="InterPro" id="IPR011793">
    <property type="entry name" value="YbdK"/>
</dbReference>
<gene>
    <name evidence="6" type="ORF">FED44_04970</name>
</gene>
<proteinExistence type="inferred from homology"/>
<reference evidence="6" key="1">
    <citation type="submission" date="2019-05" db="EMBL/GenBank/DDBJ databases">
        <title>Isolation, diversity and antifungal activity of Actinobacteria from wheat.</title>
        <authorList>
            <person name="Yu B."/>
        </authorList>
    </citation>
    <scope>NUCLEOTIDE SEQUENCE [LARGE SCALE GENOMIC DNA]</scope>
    <source>
        <strain evidence="6">NEAU-HEGS1-5</strain>
    </source>
</reference>
<comment type="function">
    <text evidence="5">ATP-dependent carboxylate-amine ligase which exhibits weak glutamate--cysteine ligase activity.</text>
</comment>
<dbReference type="PANTHER" id="PTHR36510:SF1">
    <property type="entry name" value="GLUTAMATE--CYSTEINE LIGASE 2-RELATED"/>
    <property type="match status" value="1"/>
</dbReference>
<comment type="similarity">
    <text evidence="5">Belongs to the glutamate--cysteine ligase type 2 family. YbdK subfamily.</text>
</comment>
<dbReference type="InterPro" id="IPR014746">
    <property type="entry name" value="Gln_synth/guanido_kin_cat_dom"/>
</dbReference>
<evidence type="ECO:0000256" key="2">
    <source>
        <dbReference type="ARBA" id="ARBA00022741"/>
    </source>
</evidence>
<evidence type="ECO:0000256" key="5">
    <source>
        <dbReference type="HAMAP-Rule" id="MF_01609"/>
    </source>
</evidence>
<dbReference type="HAMAP" id="MF_01609">
    <property type="entry name" value="Glu_cys_ligase_2"/>
    <property type="match status" value="1"/>
</dbReference>
<evidence type="ECO:0000313" key="6">
    <source>
        <dbReference type="EMBL" id="TLP66797.1"/>
    </source>
</evidence>
<dbReference type="GO" id="GO:0042398">
    <property type="term" value="P:modified amino acid biosynthetic process"/>
    <property type="evidence" value="ECO:0007669"/>
    <property type="project" value="InterPro"/>
</dbReference>
<dbReference type="Proteomes" id="UP000309033">
    <property type="component" value="Unassembled WGS sequence"/>
</dbReference>
<dbReference type="GO" id="GO:0004357">
    <property type="term" value="F:glutamate-cysteine ligase activity"/>
    <property type="evidence" value="ECO:0007669"/>
    <property type="project" value="UniProtKB-EC"/>
</dbReference>